<dbReference type="SUPFAM" id="SSF52540">
    <property type="entry name" value="P-loop containing nucleoside triphosphate hydrolases"/>
    <property type="match status" value="1"/>
</dbReference>
<evidence type="ECO:0000313" key="2">
    <source>
        <dbReference type="EMBL" id="SVB69433.1"/>
    </source>
</evidence>
<organism evidence="2">
    <name type="scientific">marine metagenome</name>
    <dbReference type="NCBI Taxonomy" id="408172"/>
    <lineage>
        <taxon>unclassified sequences</taxon>
        <taxon>metagenomes</taxon>
        <taxon>ecological metagenomes</taxon>
    </lineage>
</organism>
<sequence>VLSVNITKAFGSFRLETQFEVEEGSITAIFGKSGAGKTSTINAIAGL</sequence>
<dbReference type="InterPro" id="IPR027417">
    <property type="entry name" value="P-loop_NTPase"/>
</dbReference>
<dbReference type="AlphaFoldDB" id="A0A382G4F7"/>
<feature type="domain" description="ABC transporter" evidence="1">
    <location>
        <begin position="18"/>
        <end position="47"/>
    </location>
</feature>
<evidence type="ECO:0000259" key="1">
    <source>
        <dbReference type="Pfam" id="PF00005"/>
    </source>
</evidence>
<dbReference type="InterPro" id="IPR003439">
    <property type="entry name" value="ABC_transporter-like_ATP-bd"/>
</dbReference>
<proteinExistence type="predicted"/>
<gene>
    <name evidence="2" type="ORF">METZ01_LOCUS222287</name>
</gene>
<accession>A0A382G4F7</accession>
<dbReference type="EMBL" id="UINC01053201">
    <property type="protein sequence ID" value="SVB69433.1"/>
    <property type="molecule type" value="Genomic_DNA"/>
</dbReference>
<feature type="non-terminal residue" evidence="2">
    <location>
        <position position="1"/>
    </location>
</feature>
<name>A0A382G4F7_9ZZZZ</name>
<dbReference type="Pfam" id="PF00005">
    <property type="entry name" value="ABC_tran"/>
    <property type="match status" value="1"/>
</dbReference>
<dbReference type="Gene3D" id="3.40.50.300">
    <property type="entry name" value="P-loop containing nucleotide triphosphate hydrolases"/>
    <property type="match status" value="1"/>
</dbReference>
<feature type="non-terminal residue" evidence="2">
    <location>
        <position position="47"/>
    </location>
</feature>
<dbReference type="GO" id="GO:0005524">
    <property type="term" value="F:ATP binding"/>
    <property type="evidence" value="ECO:0007669"/>
    <property type="project" value="InterPro"/>
</dbReference>
<protein>
    <recommendedName>
        <fullName evidence="1">ABC transporter domain-containing protein</fullName>
    </recommendedName>
</protein>
<reference evidence="2" key="1">
    <citation type="submission" date="2018-05" db="EMBL/GenBank/DDBJ databases">
        <authorList>
            <person name="Lanie J.A."/>
            <person name="Ng W.-L."/>
            <person name="Kazmierczak K.M."/>
            <person name="Andrzejewski T.M."/>
            <person name="Davidsen T.M."/>
            <person name="Wayne K.J."/>
            <person name="Tettelin H."/>
            <person name="Glass J.I."/>
            <person name="Rusch D."/>
            <person name="Podicherti R."/>
            <person name="Tsui H.-C.T."/>
            <person name="Winkler M.E."/>
        </authorList>
    </citation>
    <scope>NUCLEOTIDE SEQUENCE</scope>
</reference>
<dbReference type="GO" id="GO:0016887">
    <property type="term" value="F:ATP hydrolysis activity"/>
    <property type="evidence" value="ECO:0007669"/>
    <property type="project" value="InterPro"/>
</dbReference>